<dbReference type="InterPro" id="IPR005111">
    <property type="entry name" value="MoeA_C_domain_IV"/>
</dbReference>
<proteinExistence type="predicted"/>
<dbReference type="InterPro" id="IPR038987">
    <property type="entry name" value="MoeA-like"/>
</dbReference>
<evidence type="ECO:0000313" key="2">
    <source>
        <dbReference type="EMBL" id="CAB4579744.1"/>
    </source>
</evidence>
<reference evidence="2" key="1">
    <citation type="submission" date="2020-05" db="EMBL/GenBank/DDBJ databases">
        <authorList>
            <person name="Chiriac C."/>
            <person name="Salcher M."/>
            <person name="Ghai R."/>
            <person name="Kavagutti S V."/>
        </authorList>
    </citation>
    <scope>NUCLEOTIDE SEQUENCE</scope>
</reference>
<feature type="domain" description="MoaB/Mog" evidence="1">
    <location>
        <begin position="79"/>
        <end position="219"/>
    </location>
</feature>
<dbReference type="EMBL" id="CAFABB010000038">
    <property type="protein sequence ID" value="CAB4817786.1"/>
    <property type="molecule type" value="Genomic_DNA"/>
</dbReference>
<sequence>MDEVVTVGAFQEQLLNLSKPLAALDLPLLDAHGATLASDLLVDEKPVIRNGQLIDSTQIALAASLGLDRLPCRPHPRVVIISAGDDLVEPGSKLADTDDEFESNSWFLTTFAREVGAHAFRVHTIPETAEQLKLVIEDQLVRADLIVISGESKDESFDLITSVISTLGEIQIVTPKLSESSKHSFGLIGPDKTPVVVLPGDPISNFLSAELFIRPMITKMLTGVSTDKPNKKVKLTKSVTSPSGVASYIRGELNADGQVSPLADQESLMTLSKANCLITLGEKEEKLNSGDSVSVIKLNQDRR</sequence>
<dbReference type="Pfam" id="PF03454">
    <property type="entry name" value="MoeA_C"/>
    <property type="match status" value="1"/>
</dbReference>
<dbReference type="Pfam" id="PF00994">
    <property type="entry name" value="MoCF_biosynth"/>
    <property type="match status" value="1"/>
</dbReference>
<dbReference type="GO" id="GO:0061599">
    <property type="term" value="F:molybdopterin molybdotransferase activity"/>
    <property type="evidence" value="ECO:0007669"/>
    <property type="project" value="TreeGrafter"/>
</dbReference>
<dbReference type="EMBL" id="CAEZTW010000044">
    <property type="protein sequence ID" value="CAB4579744.1"/>
    <property type="molecule type" value="Genomic_DNA"/>
</dbReference>
<dbReference type="InterPro" id="IPR001453">
    <property type="entry name" value="MoaB/Mog_dom"/>
</dbReference>
<dbReference type="Gene3D" id="3.90.105.10">
    <property type="entry name" value="Molybdopterin biosynthesis moea protein, domain 2"/>
    <property type="match status" value="1"/>
</dbReference>
<evidence type="ECO:0000259" key="1">
    <source>
        <dbReference type="SMART" id="SM00852"/>
    </source>
</evidence>
<dbReference type="SMART" id="SM00852">
    <property type="entry name" value="MoCF_biosynth"/>
    <property type="match status" value="1"/>
</dbReference>
<name>A0A6J6EYM9_9ZZZZ</name>
<dbReference type="SUPFAM" id="SSF63867">
    <property type="entry name" value="MoeA C-terminal domain-like"/>
    <property type="match status" value="1"/>
</dbReference>
<dbReference type="SUPFAM" id="SSF53218">
    <property type="entry name" value="Molybdenum cofactor biosynthesis proteins"/>
    <property type="match status" value="1"/>
</dbReference>
<organism evidence="2">
    <name type="scientific">freshwater metagenome</name>
    <dbReference type="NCBI Taxonomy" id="449393"/>
    <lineage>
        <taxon>unclassified sequences</taxon>
        <taxon>metagenomes</taxon>
        <taxon>ecological metagenomes</taxon>
    </lineage>
</organism>
<dbReference type="GO" id="GO:0006777">
    <property type="term" value="P:Mo-molybdopterin cofactor biosynthetic process"/>
    <property type="evidence" value="ECO:0007669"/>
    <property type="project" value="TreeGrafter"/>
</dbReference>
<protein>
    <submittedName>
        <fullName evidence="2">Unannotated protein</fullName>
    </submittedName>
</protein>
<dbReference type="GO" id="GO:0005829">
    <property type="term" value="C:cytosol"/>
    <property type="evidence" value="ECO:0007669"/>
    <property type="project" value="TreeGrafter"/>
</dbReference>
<dbReference type="AlphaFoldDB" id="A0A6J6EYM9"/>
<accession>A0A6J6EYM9</accession>
<dbReference type="InterPro" id="IPR036688">
    <property type="entry name" value="MoeA_C_domain_IV_sf"/>
</dbReference>
<gene>
    <name evidence="2" type="ORF">UFOPK1766_00375</name>
    <name evidence="3" type="ORF">UFOPK3162_00312</name>
</gene>
<evidence type="ECO:0000313" key="3">
    <source>
        <dbReference type="EMBL" id="CAB4817786.1"/>
    </source>
</evidence>
<dbReference type="InterPro" id="IPR036425">
    <property type="entry name" value="MoaB/Mog-like_dom_sf"/>
</dbReference>
<dbReference type="Gene3D" id="2.40.340.10">
    <property type="entry name" value="MoeA, C-terminal, domain IV"/>
    <property type="match status" value="1"/>
</dbReference>
<dbReference type="PANTHER" id="PTHR10192:SF5">
    <property type="entry name" value="GEPHYRIN"/>
    <property type="match status" value="1"/>
</dbReference>
<dbReference type="PANTHER" id="PTHR10192">
    <property type="entry name" value="MOLYBDOPTERIN BIOSYNTHESIS PROTEIN"/>
    <property type="match status" value="1"/>
</dbReference>
<dbReference type="Gene3D" id="3.40.980.10">
    <property type="entry name" value="MoaB/Mog-like domain"/>
    <property type="match status" value="1"/>
</dbReference>